<evidence type="ECO:0000256" key="5">
    <source>
        <dbReference type="PIRNR" id="PIRNR006630"/>
    </source>
</evidence>
<dbReference type="SUPFAM" id="SSF56317">
    <property type="entry name" value="Carbon-nitrogen hydrolase"/>
    <property type="match status" value="1"/>
</dbReference>
<dbReference type="Gene3D" id="3.60.110.10">
    <property type="entry name" value="Carbon-nitrogen hydrolase"/>
    <property type="match status" value="1"/>
</dbReference>
<dbReference type="PATRIC" id="fig|1497955.3.peg.273"/>
<accession>A0A133YHD6</accession>
<dbReference type="Gene3D" id="3.40.50.620">
    <property type="entry name" value="HUPs"/>
    <property type="match status" value="1"/>
</dbReference>
<name>A0A133YHD6_9FIRM</name>
<evidence type="ECO:0000313" key="8">
    <source>
        <dbReference type="EMBL" id="KXB42601.1"/>
    </source>
</evidence>
<reference evidence="9" key="1">
    <citation type="submission" date="2016-01" db="EMBL/GenBank/DDBJ databases">
        <authorList>
            <person name="Mitreva M."/>
            <person name="Pepin K.H."/>
            <person name="Mihindukulasuriya K.A."/>
            <person name="Fulton R."/>
            <person name="Fronick C."/>
            <person name="O'Laughlin M."/>
            <person name="Miner T."/>
            <person name="Herter B."/>
            <person name="Rosa B.A."/>
            <person name="Cordes M."/>
            <person name="Tomlinson C."/>
            <person name="Wollam A."/>
            <person name="Palsikar V.B."/>
            <person name="Mardis E.R."/>
            <person name="Wilson R.K."/>
        </authorList>
    </citation>
    <scope>NUCLEOTIDE SEQUENCE [LARGE SCALE GENOMIC DNA]</scope>
    <source>
        <strain evidence="9">KA00274</strain>
    </source>
</reference>
<evidence type="ECO:0000256" key="1">
    <source>
        <dbReference type="ARBA" id="ARBA00022598"/>
    </source>
</evidence>
<dbReference type="GO" id="GO:0009435">
    <property type="term" value="P:NAD+ biosynthetic process"/>
    <property type="evidence" value="ECO:0007669"/>
    <property type="project" value="UniProtKB-UniRule"/>
</dbReference>
<keyword evidence="3 5" id="KW-0067">ATP-binding</keyword>
<dbReference type="Pfam" id="PF02540">
    <property type="entry name" value="NAD_synthase"/>
    <property type="match status" value="1"/>
</dbReference>
<dbReference type="CDD" id="cd00553">
    <property type="entry name" value="NAD_synthase"/>
    <property type="match status" value="1"/>
</dbReference>
<keyword evidence="9" id="KW-1185">Reference proteome</keyword>
<comment type="similarity">
    <text evidence="6">Belongs to the NAD synthetase family.</text>
</comment>
<protein>
    <recommendedName>
        <fullName evidence="5">Glutamine-dependent NAD(+) synthetase</fullName>
        <ecNumber evidence="5">6.3.5.1</ecNumber>
    </recommendedName>
    <alternativeName>
        <fullName evidence="5">NAD(+) synthase [glutamine-hydrolyzing]</fullName>
    </alternativeName>
</protein>
<keyword evidence="1 5" id="KW-0436">Ligase</keyword>
<dbReference type="NCBIfam" id="TIGR00552">
    <property type="entry name" value="nadE"/>
    <property type="match status" value="1"/>
</dbReference>
<dbReference type="EMBL" id="LSCV01000002">
    <property type="protein sequence ID" value="KXB42601.1"/>
    <property type="molecule type" value="Genomic_DNA"/>
</dbReference>
<dbReference type="AlphaFoldDB" id="A0A133YHD6"/>
<comment type="catalytic activity">
    <reaction evidence="5">
        <text>deamido-NAD(+) + L-glutamine + ATP + H2O = L-glutamate + AMP + diphosphate + NAD(+) + H(+)</text>
        <dbReference type="Rhea" id="RHEA:24384"/>
        <dbReference type="ChEBI" id="CHEBI:15377"/>
        <dbReference type="ChEBI" id="CHEBI:15378"/>
        <dbReference type="ChEBI" id="CHEBI:29985"/>
        <dbReference type="ChEBI" id="CHEBI:30616"/>
        <dbReference type="ChEBI" id="CHEBI:33019"/>
        <dbReference type="ChEBI" id="CHEBI:57540"/>
        <dbReference type="ChEBI" id="CHEBI:58359"/>
        <dbReference type="ChEBI" id="CHEBI:58437"/>
        <dbReference type="ChEBI" id="CHEBI:456215"/>
        <dbReference type="EC" id="6.3.5.1"/>
    </reaction>
</comment>
<proteinExistence type="inferred from homology"/>
<dbReference type="PIRSF" id="PIRSF006630">
    <property type="entry name" value="NADS_GAT"/>
    <property type="match status" value="1"/>
</dbReference>
<dbReference type="InterPro" id="IPR022310">
    <property type="entry name" value="NAD/GMP_synthase"/>
</dbReference>
<dbReference type="InterPro" id="IPR003694">
    <property type="entry name" value="NAD_synthase"/>
</dbReference>
<evidence type="ECO:0000256" key="6">
    <source>
        <dbReference type="RuleBase" id="RU003811"/>
    </source>
</evidence>
<dbReference type="InterPro" id="IPR014445">
    <property type="entry name" value="Gln-dep_NAD_synthase"/>
</dbReference>
<feature type="domain" description="NAD/GMP synthase" evidence="7">
    <location>
        <begin position="356"/>
        <end position="528"/>
    </location>
</feature>
<evidence type="ECO:0000256" key="3">
    <source>
        <dbReference type="ARBA" id="ARBA00022840"/>
    </source>
</evidence>
<dbReference type="Proteomes" id="UP000070080">
    <property type="component" value="Unassembled WGS sequence"/>
</dbReference>
<dbReference type="GO" id="GO:0005524">
    <property type="term" value="F:ATP binding"/>
    <property type="evidence" value="ECO:0007669"/>
    <property type="project" value="UniProtKB-UniRule"/>
</dbReference>
<sequence>MYNAKLFLNCQIASPILRACDIAFNSKLIIKLAEQAIKAKRALLILPELALTGGFLNDLHQSGNVLDQVQHYLQDILLASANWPSNFALVFGSPLVTPEGQHNAALVISQGKIIQTACKQNLTNVERQQFLKAQPKQVTDDIFLLPVFGPYKPVRVQLVVGDDIYLLNESAADLIVHISNEPFTSRQAAKLKLHLQNLAQVANLAILHVNSSIMSPSDLYYHQAEYQAYEGNLCLLNKHLQTADYLQFAKMQNLDISAKLEQIEQACKLSYQKSVTCSLLIPRLTNWRIRRRLKIATEAELVAISAYFDLRPAEKRLFNPAPYLYQSPSTLANCGCQGLAPYTDCLDKVEYYSNFWQAASESLLKRLYTAHAKKFILGLSGGLDSCVALLTCYLACKLGNLPLATIQPICMPGFGSSQQSQNQANDLLKALHIEAETINIKQACLQHFADIKQAIDNYDVTYENAQARERTQILMDKANQLNGIVVGTGDLSEECLGFSTYNGDQMSMFNPNAGIPKSLMPSLLAIFPACYEKLACEPSFDPKELTQALKLIYEANISPELLPLTKTGEQKQVTQKVVGSYLLHDFFFYHLADANYCIEELLELACDSFSADNIQALSEINFDFGPKANVYAKQSFNRQEIKQTLEVFTKRYVQQQYKQLPAPASVNFTDYNLANALHIPSDLAVNPFIHEKY</sequence>
<dbReference type="EC" id="6.3.5.1" evidence="5"/>
<dbReference type="OrthoDB" id="9803818at2"/>
<dbReference type="STRING" id="1497955.HMPREF1872_00290"/>
<dbReference type="InterPro" id="IPR041856">
    <property type="entry name" value="NAD+_synth_C"/>
</dbReference>
<dbReference type="InterPro" id="IPR036526">
    <property type="entry name" value="C-N_Hydrolase_sf"/>
</dbReference>
<dbReference type="GO" id="GO:0003952">
    <property type="term" value="F:NAD+ synthase (glutamine-hydrolyzing) activity"/>
    <property type="evidence" value="ECO:0007669"/>
    <property type="project" value="UniProtKB-UniRule"/>
</dbReference>
<dbReference type="GO" id="GO:0005737">
    <property type="term" value="C:cytoplasm"/>
    <property type="evidence" value="ECO:0007669"/>
    <property type="project" value="InterPro"/>
</dbReference>
<dbReference type="PANTHER" id="PTHR23090:SF9">
    <property type="entry name" value="GLUTAMINE-DEPENDENT NAD(+) SYNTHETASE"/>
    <property type="match status" value="1"/>
</dbReference>
<keyword evidence="4 5" id="KW-0520">NAD</keyword>
<evidence type="ECO:0000313" key="9">
    <source>
        <dbReference type="Proteomes" id="UP000070080"/>
    </source>
</evidence>
<comment type="pathway">
    <text evidence="5">Cofactor biosynthesis; NAD(+) biosynthesis; NAD(+) from deamido-NAD(+) (L-Gln route): step 1/1.</text>
</comment>
<organism evidence="8 9">
    <name type="scientific">Amygdalobacter nucleatus</name>
    <dbReference type="NCBI Taxonomy" id="3029274"/>
    <lineage>
        <taxon>Bacteria</taxon>
        <taxon>Bacillati</taxon>
        <taxon>Bacillota</taxon>
        <taxon>Clostridia</taxon>
        <taxon>Eubacteriales</taxon>
        <taxon>Oscillospiraceae</taxon>
        <taxon>Amygdalobacter</taxon>
    </lineage>
</organism>
<evidence type="ECO:0000259" key="7">
    <source>
        <dbReference type="Pfam" id="PF02540"/>
    </source>
</evidence>
<dbReference type="Gene3D" id="1.10.10.1140">
    <property type="entry name" value="Glutamine-dependent NAD+ synthetase, C-terminal domain"/>
    <property type="match status" value="1"/>
</dbReference>
<keyword evidence="2 5" id="KW-0547">Nucleotide-binding</keyword>
<dbReference type="UniPathway" id="UPA00253">
    <property type="reaction ID" value="UER00334"/>
</dbReference>
<comment type="similarity">
    <text evidence="5">In the C-terminal section; belongs to the NAD synthetase family.</text>
</comment>
<evidence type="ECO:0000256" key="2">
    <source>
        <dbReference type="ARBA" id="ARBA00022741"/>
    </source>
</evidence>
<evidence type="ECO:0000256" key="4">
    <source>
        <dbReference type="ARBA" id="ARBA00023027"/>
    </source>
</evidence>
<dbReference type="GO" id="GO:0004359">
    <property type="term" value="F:glutaminase activity"/>
    <property type="evidence" value="ECO:0007669"/>
    <property type="project" value="InterPro"/>
</dbReference>
<dbReference type="SUPFAM" id="SSF52402">
    <property type="entry name" value="Adenine nucleotide alpha hydrolases-like"/>
    <property type="match status" value="1"/>
</dbReference>
<dbReference type="PANTHER" id="PTHR23090">
    <property type="entry name" value="NH 3 /GLUTAMINE-DEPENDENT NAD + SYNTHETASE"/>
    <property type="match status" value="1"/>
</dbReference>
<comment type="caution">
    <text evidence="8">The sequence shown here is derived from an EMBL/GenBank/DDBJ whole genome shotgun (WGS) entry which is preliminary data.</text>
</comment>
<dbReference type="InterPro" id="IPR014729">
    <property type="entry name" value="Rossmann-like_a/b/a_fold"/>
</dbReference>
<gene>
    <name evidence="8" type="ORF">HMPREF1872_00290</name>
</gene>
<dbReference type="RefSeq" id="WP_066712801.1">
    <property type="nucleotide sequence ID" value="NZ_JARFNM010000001.1"/>
</dbReference>